<evidence type="ECO:0000256" key="6">
    <source>
        <dbReference type="ARBA" id="ARBA00022842"/>
    </source>
</evidence>
<dbReference type="GO" id="GO:0008299">
    <property type="term" value="P:isoprenoid biosynthetic process"/>
    <property type="evidence" value="ECO:0007669"/>
    <property type="project" value="UniProtKB-UniRule"/>
</dbReference>
<feature type="binding site" evidence="10">
    <location>
        <position position="34"/>
    </location>
    <ligand>
        <name>Mn(2+)</name>
        <dbReference type="ChEBI" id="CHEBI:29035"/>
    </ligand>
</feature>
<evidence type="ECO:0000313" key="13">
    <source>
        <dbReference type="EMBL" id="AZI59162.1"/>
    </source>
</evidence>
<dbReference type="Gene3D" id="3.90.79.10">
    <property type="entry name" value="Nucleoside Triphosphate Pyrophosphohydrolase"/>
    <property type="match status" value="1"/>
</dbReference>
<feature type="binding site" evidence="10">
    <location>
        <position position="118"/>
    </location>
    <ligand>
        <name>Mn(2+)</name>
        <dbReference type="ChEBI" id="CHEBI:29035"/>
    </ligand>
</feature>
<dbReference type="GO" id="GO:0050992">
    <property type="term" value="P:dimethylallyl diphosphate biosynthetic process"/>
    <property type="evidence" value="ECO:0007669"/>
    <property type="project" value="UniProtKB-UniRule"/>
</dbReference>
<dbReference type="UniPathway" id="UPA00059">
    <property type="reaction ID" value="UER00104"/>
</dbReference>
<feature type="binding site" evidence="10">
    <location>
        <position position="116"/>
    </location>
    <ligand>
        <name>Mn(2+)</name>
        <dbReference type="ChEBI" id="CHEBI:29035"/>
    </ligand>
</feature>
<evidence type="ECO:0000256" key="7">
    <source>
        <dbReference type="ARBA" id="ARBA00023211"/>
    </source>
</evidence>
<dbReference type="PROSITE" id="PS51462">
    <property type="entry name" value="NUDIX"/>
    <property type="match status" value="1"/>
</dbReference>
<dbReference type="EMBL" id="CP034170">
    <property type="protein sequence ID" value="AZI59162.1"/>
    <property type="molecule type" value="Genomic_DNA"/>
</dbReference>
<dbReference type="HAMAP" id="MF_00202">
    <property type="entry name" value="Idi"/>
    <property type="match status" value="1"/>
</dbReference>
<keyword evidence="8 10" id="KW-0414">Isoprene biosynthesis</keyword>
<accession>A0A3G8ZP89</accession>
<evidence type="ECO:0000256" key="8">
    <source>
        <dbReference type="ARBA" id="ARBA00023229"/>
    </source>
</evidence>
<comment type="pathway">
    <text evidence="1 10">Isoprenoid biosynthesis; dimethylallyl diphosphate biosynthesis; dimethylallyl diphosphate from isopentenyl diphosphate: step 1/1.</text>
</comment>
<keyword evidence="9 10" id="KW-0413">Isomerase</keyword>
<keyword evidence="4 10" id="KW-0963">Cytoplasm</keyword>
<comment type="subcellular location">
    <subcellularLocation>
        <location evidence="10">Cytoplasm</location>
    </subcellularLocation>
</comment>
<reference evidence="13 14" key="2">
    <citation type="submission" date="2018-12" db="EMBL/GenBank/DDBJ databases">
        <title>Nakamurella antarcticus sp. nov., isolated from Antarctica South Shetland Islands soil.</title>
        <authorList>
            <person name="Peng F."/>
        </authorList>
    </citation>
    <scope>NUCLEOTIDE SEQUENCE [LARGE SCALE GENOMIC DNA]</scope>
    <source>
        <strain evidence="13 14">S14-144</strain>
    </source>
</reference>
<feature type="binding site" evidence="10">
    <location>
        <position position="89"/>
    </location>
    <ligand>
        <name>Mg(2+)</name>
        <dbReference type="ChEBI" id="CHEBI:18420"/>
    </ligand>
</feature>
<dbReference type="KEGG" id="nak:EH165_14450"/>
<proteinExistence type="inferred from homology"/>
<dbReference type="PANTHER" id="PTHR10885:SF0">
    <property type="entry name" value="ISOPENTENYL-DIPHOSPHATE DELTA-ISOMERASE"/>
    <property type="match status" value="1"/>
</dbReference>
<evidence type="ECO:0000256" key="5">
    <source>
        <dbReference type="ARBA" id="ARBA00022723"/>
    </source>
</evidence>
<dbReference type="Proteomes" id="UP000268084">
    <property type="component" value="Chromosome"/>
</dbReference>
<comment type="cofactor">
    <cofactor evidence="10">
        <name>Mg(2+)</name>
        <dbReference type="ChEBI" id="CHEBI:18420"/>
    </cofactor>
    <text evidence="10">Binds 1 Mg(2+) ion per subunit. The magnesium ion binds only when substrate is bound.</text>
</comment>
<feature type="binding site" evidence="10">
    <location>
        <position position="71"/>
    </location>
    <ligand>
        <name>Mn(2+)</name>
        <dbReference type="ChEBI" id="CHEBI:29035"/>
    </ligand>
</feature>
<keyword evidence="6 10" id="KW-0460">Magnesium</keyword>
<evidence type="ECO:0000313" key="14">
    <source>
        <dbReference type="Proteomes" id="UP000268084"/>
    </source>
</evidence>
<name>A0A3G8ZP89_9ACTN</name>
<dbReference type="NCBIfam" id="NF002995">
    <property type="entry name" value="PRK03759.1"/>
    <property type="match status" value="1"/>
</dbReference>
<dbReference type="AlphaFoldDB" id="A0A3G8ZP89"/>
<dbReference type="PIRSF" id="PIRSF018427">
    <property type="entry name" value="Isopntndiph_ism"/>
    <property type="match status" value="1"/>
</dbReference>
<dbReference type="InterPro" id="IPR000086">
    <property type="entry name" value="NUDIX_hydrolase_dom"/>
</dbReference>
<evidence type="ECO:0000259" key="12">
    <source>
        <dbReference type="PROSITE" id="PS51462"/>
    </source>
</evidence>
<dbReference type="Pfam" id="PF00293">
    <property type="entry name" value="NUDIX"/>
    <property type="match status" value="1"/>
</dbReference>
<comment type="function">
    <text evidence="10">Catalyzes the 1,3-allylic rearrangement of the homoallylic substrate isopentenyl (IPP) to its highly electrophilic allylic isomer, dimethylallyl diphosphate (DMAPP).</text>
</comment>
<dbReference type="GO" id="GO:0005737">
    <property type="term" value="C:cytoplasm"/>
    <property type="evidence" value="ECO:0007669"/>
    <property type="project" value="UniProtKB-SubCell"/>
</dbReference>
<dbReference type="GO" id="GO:0046872">
    <property type="term" value="F:metal ion binding"/>
    <property type="evidence" value="ECO:0007669"/>
    <property type="project" value="UniProtKB-KW"/>
</dbReference>
<keyword evidence="7 10" id="KW-0464">Manganese</keyword>
<sequence length="189" mass="20723">MTHIDESVVLVDPAGNPLGTELKSVVHTFDTPLHLAFSLYLFNEDGQLLMTRRSLNKLTWAGVWTNSCCGHPLPEESFTDAIHRRLLQELGTTAFDIRCVLPDFAYTARDASGIRENEICPVYVGTIAPDATIAANPNEVMDYEWASWPAICAATAATPFAFSPWSVRQVAELSASGQQVQGQQVQGQQ</sequence>
<dbReference type="NCBIfam" id="TIGR02150">
    <property type="entry name" value="IPP_isom_1"/>
    <property type="match status" value="1"/>
</dbReference>
<comment type="similarity">
    <text evidence="2 10">Belongs to the IPP isomerase type 1 family.</text>
</comment>
<reference evidence="13 14" key="1">
    <citation type="submission" date="2018-11" db="EMBL/GenBank/DDBJ databases">
        <authorList>
            <person name="Da X."/>
        </authorList>
    </citation>
    <scope>NUCLEOTIDE SEQUENCE [LARGE SCALE GENOMIC DNA]</scope>
    <source>
        <strain evidence="13 14">S14-144</strain>
    </source>
</reference>
<feature type="active site" evidence="10 11">
    <location>
        <position position="118"/>
    </location>
</feature>
<dbReference type="OrthoDB" id="9809458at2"/>
<dbReference type="InterPro" id="IPR011876">
    <property type="entry name" value="IsopentenylPP_isomerase_typ1"/>
</dbReference>
<evidence type="ECO:0000256" key="2">
    <source>
        <dbReference type="ARBA" id="ARBA00007579"/>
    </source>
</evidence>
<dbReference type="SUPFAM" id="SSF55811">
    <property type="entry name" value="Nudix"/>
    <property type="match status" value="1"/>
</dbReference>
<evidence type="ECO:0000256" key="10">
    <source>
        <dbReference type="HAMAP-Rule" id="MF_00202"/>
    </source>
</evidence>
<keyword evidence="14" id="KW-1185">Reference proteome</keyword>
<organism evidence="13 14">
    <name type="scientific">Nakamurella antarctica</name>
    <dbReference type="NCBI Taxonomy" id="1902245"/>
    <lineage>
        <taxon>Bacteria</taxon>
        <taxon>Bacillati</taxon>
        <taxon>Actinomycetota</taxon>
        <taxon>Actinomycetes</taxon>
        <taxon>Nakamurellales</taxon>
        <taxon>Nakamurellaceae</taxon>
        <taxon>Nakamurella</taxon>
    </lineage>
</organism>
<dbReference type="CDD" id="cd02885">
    <property type="entry name" value="NUDIX_IPP_Isomerase"/>
    <property type="match status" value="1"/>
</dbReference>
<dbReference type="RefSeq" id="WP_124800066.1">
    <property type="nucleotide sequence ID" value="NZ_CP034170.1"/>
</dbReference>
<evidence type="ECO:0000256" key="3">
    <source>
        <dbReference type="ARBA" id="ARBA00012057"/>
    </source>
</evidence>
<protein>
    <recommendedName>
        <fullName evidence="3 10">Isopentenyl-diphosphate Delta-isomerase</fullName>
        <shortName evidence="10">IPP isomerase</shortName>
        <ecNumber evidence="3 10">5.3.3.2</ecNumber>
    </recommendedName>
    <alternativeName>
        <fullName evidence="10">IPP:DMAPP isomerase</fullName>
    </alternativeName>
    <alternativeName>
        <fullName evidence="10">Isopentenyl pyrophosphate isomerase</fullName>
    </alternativeName>
</protein>
<dbReference type="PANTHER" id="PTHR10885">
    <property type="entry name" value="ISOPENTENYL-DIPHOSPHATE DELTA-ISOMERASE"/>
    <property type="match status" value="1"/>
</dbReference>
<evidence type="ECO:0000256" key="4">
    <source>
        <dbReference type="ARBA" id="ARBA00022490"/>
    </source>
</evidence>
<gene>
    <name evidence="10" type="primary">idi</name>
    <name evidence="13" type="ORF">EH165_14450</name>
</gene>
<dbReference type="InterPro" id="IPR015797">
    <property type="entry name" value="NUDIX_hydrolase-like_dom_sf"/>
</dbReference>
<feature type="domain" description="Nudix hydrolase" evidence="12">
    <location>
        <begin position="32"/>
        <end position="168"/>
    </location>
</feature>
<comment type="catalytic activity">
    <reaction evidence="10">
        <text>isopentenyl diphosphate = dimethylallyl diphosphate</text>
        <dbReference type="Rhea" id="RHEA:23284"/>
        <dbReference type="ChEBI" id="CHEBI:57623"/>
        <dbReference type="ChEBI" id="CHEBI:128769"/>
        <dbReference type="EC" id="5.3.3.2"/>
    </reaction>
</comment>
<evidence type="ECO:0000256" key="9">
    <source>
        <dbReference type="ARBA" id="ARBA00023235"/>
    </source>
</evidence>
<dbReference type="GO" id="GO:0004452">
    <property type="term" value="F:isopentenyl-diphosphate delta-isomerase activity"/>
    <property type="evidence" value="ECO:0007669"/>
    <property type="project" value="UniProtKB-UniRule"/>
</dbReference>
<feature type="binding site" evidence="10">
    <location>
        <position position="27"/>
    </location>
    <ligand>
        <name>Mn(2+)</name>
        <dbReference type="ChEBI" id="CHEBI:29035"/>
    </ligand>
</feature>
<dbReference type="EC" id="5.3.3.2" evidence="3 10"/>
<feature type="active site" evidence="10 11">
    <location>
        <position position="69"/>
    </location>
</feature>
<dbReference type="InterPro" id="IPR056375">
    <property type="entry name" value="Idi_bact"/>
</dbReference>
<evidence type="ECO:0000256" key="1">
    <source>
        <dbReference type="ARBA" id="ARBA00004826"/>
    </source>
</evidence>
<keyword evidence="5 10" id="KW-0479">Metal-binding</keyword>
<evidence type="ECO:0000256" key="11">
    <source>
        <dbReference type="PIRSR" id="PIRSR018427-1"/>
    </source>
</evidence>
<comment type="cofactor">
    <cofactor evidence="10">
        <name>Mn(2+)</name>
        <dbReference type="ChEBI" id="CHEBI:29035"/>
    </cofactor>
    <text evidence="10">Binds 1 Mn(2+) ion per subunit.</text>
</comment>